<organism evidence="2 3">
    <name type="scientific">Chitinivibrio alkaliphilus ACht1</name>
    <dbReference type="NCBI Taxonomy" id="1313304"/>
    <lineage>
        <taxon>Bacteria</taxon>
        <taxon>Pseudomonadati</taxon>
        <taxon>Fibrobacterota</taxon>
        <taxon>Chitinivibrionia</taxon>
        <taxon>Chitinivibrionales</taxon>
        <taxon>Chitinivibrionaceae</taxon>
        <taxon>Chitinivibrio</taxon>
    </lineage>
</organism>
<dbReference type="RefSeq" id="WP_022636828.1">
    <property type="nucleotide sequence ID" value="NZ_ASJR01000010.1"/>
</dbReference>
<proteinExistence type="predicted"/>
<dbReference type="EMBL" id="ASJR01000010">
    <property type="protein sequence ID" value="ERP31705.1"/>
    <property type="molecule type" value="Genomic_DNA"/>
</dbReference>
<dbReference type="Proteomes" id="UP000017148">
    <property type="component" value="Unassembled WGS sequence"/>
</dbReference>
<accession>U7DBA5</accession>
<comment type="caution">
    <text evidence="2">The sequence shown here is derived from an EMBL/GenBank/DDBJ whole genome shotgun (WGS) entry which is preliminary data.</text>
</comment>
<dbReference type="InterPro" id="IPR002545">
    <property type="entry name" value="CheW-lke_dom"/>
</dbReference>
<dbReference type="PANTHER" id="PTHR22617:SF23">
    <property type="entry name" value="CHEMOTAXIS PROTEIN CHEW"/>
    <property type="match status" value="1"/>
</dbReference>
<dbReference type="PANTHER" id="PTHR22617">
    <property type="entry name" value="CHEMOTAXIS SENSOR HISTIDINE KINASE-RELATED"/>
    <property type="match status" value="1"/>
</dbReference>
<sequence>MDAQQDMTAYEDERLDIGSDEENTLADRYLTFWLGTELYAMAIEDIIEIVGVQRITPVPDTPYYVKGVVNLRGQVIPVIDARLRMHMSARDYDEETCTVVVSQDDVSVGIIVDTVDEVFTITEEQISSPPKISNTPRDDYMEGISRLKEKTVMILNTHKLLYQDENE</sequence>
<dbReference type="Gene3D" id="2.30.30.40">
    <property type="entry name" value="SH3 Domains"/>
    <property type="match status" value="1"/>
</dbReference>
<dbReference type="InterPro" id="IPR039315">
    <property type="entry name" value="CheW"/>
</dbReference>
<dbReference type="eggNOG" id="COG0835">
    <property type="taxonomic scope" value="Bacteria"/>
</dbReference>
<evidence type="ECO:0000313" key="2">
    <source>
        <dbReference type="EMBL" id="ERP31705.1"/>
    </source>
</evidence>
<name>U7DBA5_9BACT</name>
<dbReference type="STRING" id="1313304.CALK_1366"/>
<protein>
    <submittedName>
        <fullName evidence="2">Chemotaxis protein CheW</fullName>
    </submittedName>
</protein>
<dbReference type="AlphaFoldDB" id="U7DBA5"/>
<dbReference type="GO" id="GO:0006935">
    <property type="term" value="P:chemotaxis"/>
    <property type="evidence" value="ECO:0007669"/>
    <property type="project" value="InterPro"/>
</dbReference>
<dbReference type="GO" id="GO:0005829">
    <property type="term" value="C:cytosol"/>
    <property type="evidence" value="ECO:0007669"/>
    <property type="project" value="TreeGrafter"/>
</dbReference>
<keyword evidence="3" id="KW-1185">Reference proteome</keyword>
<reference evidence="2 3" key="1">
    <citation type="journal article" date="2013" name="Environ. Microbiol.">
        <title>Genome analysis of Chitinivibrio alkaliphilus gen. nov., sp. nov., a novel extremely haloalkaliphilic anaerobic chitinolytic bacterium from the candidate phylum Termite Group 3.</title>
        <authorList>
            <person name="Sorokin D.Y."/>
            <person name="Gumerov V.M."/>
            <person name="Rakitin A.L."/>
            <person name="Beletsky A.V."/>
            <person name="Damste J.S."/>
            <person name="Muyzer G."/>
            <person name="Mardanov A.V."/>
            <person name="Ravin N.V."/>
        </authorList>
    </citation>
    <scope>NUCLEOTIDE SEQUENCE [LARGE SCALE GENOMIC DNA]</scope>
    <source>
        <strain evidence="2 3">ACht1</strain>
    </source>
</reference>
<dbReference type="SMART" id="SM00260">
    <property type="entry name" value="CheW"/>
    <property type="match status" value="1"/>
</dbReference>
<dbReference type="SUPFAM" id="SSF50341">
    <property type="entry name" value="CheW-like"/>
    <property type="match status" value="1"/>
</dbReference>
<dbReference type="InterPro" id="IPR036061">
    <property type="entry name" value="CheW-like_dom_sf"/>
</dbReference>
<evidence type="ECO:0000313" key="3">
    <source>
        <dbReference type="Proteomes" id="UP000017148"/>
    </source>
</evidence>
<dbReference type="GO" id="GO:0007165">
    <property type="term" value="P:signal transduction"/>
    <property type="evidence" value="ECO:0007669"/>
    <property type="project" value="InterPro"/>
</dbReference>
<dbReference type="PROSITE" id="PS50851">
    <property type="entry name" value="CHEW"/>
    <property type="match status" value="1"/>
</dbReference>
<evidence type="ECO:0000259" key="1">
    <source>
        <dbReference type="PROSITE" id="PS50851"/>
    </source>
</evidence>
<dbReference type="Pfam" id="PF01584">
    <property type="entry name" value="CheW"/>
    <property type="match status" value="1"/>
</dbReference>
<feature type="domain" description="CheW-like" evidence="1">
    <location>
        <begin position="26"/>
        <end position="166"/>
    </location>
</feature>
<dbReference type="Gene3D" id="2.40.50.180">
    <property type="entry name" value="CheA-289, Domain 4"/>
    <property type="match status" value="1"/>
</dbReference>
<gene>
    <name evidence="2" type="ORF">CALK_1366</name>
</gene>